<reference evidence="3" key="2">
    <citation type="submission" date="2012-08" db="EMBL/GenBank/DDBJ databases">
        <title>Genome sequence of Kazachstania naganishii.</title>
        <authorList>
            <person name="Gordon J.L."/>
            <person name="Armisen D."/>
            <person name="Proux-Wera E."/>
            <person name="OhEigeartaigh S.S."/>
            <person name="Byrne K.P."/>
            <person name="Wolfe K.H."/>
        </authorList>
    </citation>
    <scope>NUCLEOTIDE SEQUENCE [LARGE SCALE GENOMIC DNA]</scope>
    <source>
        <strain evidence="3">ATCC MYA-139 / BCRC 22969 / CBS 8797 / CCRC 22969 / KCTC 17520 / NBRC 10181 / NCYC 3082</strain>
    </source>
</reference>
<keyword evidence="3" id="KW-1185">Reference proteome</keyword>
<dbReference type="RefSeq" id="XP_022463493.1">
    <property type="nucleotide sequence ID" value="XM_022606837.1"/>
</dbReference>
<dbReference type="Pfam" id="PF17316">
    <property type="entry name" value="Perilipin_2"/>
    <property type="match status" value="1"/>
</dbReference>
<dbReference type="HOGENOM" id="CLU_1090146_0_0_1"/>
<dbReference type="GeneID" id="34524927"/>
<gene>
    <name evidence="2" type="primary">KNAG0C01340</name>
    <name evidence="2" type="ordered locus">KNAG_0C01340</name>
</gene>
<keyword evidence="1" id="KW-0732">Signal</keyword>
<dbReference type="Proteomes" id="UP000006310">
    <property type="component" value="Chromosome 3"/>
</dbReference>
<protein>
    <submittedName>
        <fullName evidence="2">Uncharacterized protein</fullName>
    </submittedName>
</protein>
<evidence type="ECO:0000313" key="3">
    <source>
        <dbReference type="Proteomes" id="UP000006310"/>
    </source>
</evidence>
<feature type="chain" id="PRO_5003796438" evidence="1">
    <location>
        <begin position="24"/>
        <end position="255"/>
    </location>
</feature>
<dbReference type="EMBL" id="HE978316">
    <property type="protein sequence ID" value="CCK69247.1"/>
    <property type="molecule type" value="Genomic_DNA"/>
</dbReference>
<reference evidence="2 3" key="1">
    <citation type="journal article" date="2011" name="Proc. Natl. Acad. Sci. U.S.A.">
        <title>Evolutionary erosion of yeast sex chromosomes by mating-type switching accidents.</title>
        <authorList>
            <person name="Gordon J.L."/>
            <person name="Armisen D."/>
            <person name="Proux-Wera E."/>
            <person name="Oheigeartaigh S.S."/>
            <person name="Byrne K.P."/>
            <person name="Wolfe K.H."/>
        </authorList>
    </citation>
    <scope>NUCLEOTIDE SEQUENCE [LARGE SCALE GENOMIC DNA]</scope>
    <source>
        <strain evidence="3">ATCC MYA-139 / BCRC 22969 / CBS 8797 / CCRC 22969 / KCTC 17520 / NBRC 10181 / NCYC 3082</strain>
    </source>
</reference>
<accession>J7RW78</accession>
<proteinExistence type="predicted"/>
<dbReference type="KEGG" id="kng:KNAG_0C01340"/>
<dbReference type="AlphaFoldDB" id="J7RW78"/>
<feature type="signal peptide" evidence="1">
    <location>
        <begin position="1"/>
        <end position="23"/>
    </location>
</feature>
<name>J7RW78_HUIN7</name>
<organism evidence="2 3">
    <name type="scientific">Huiozyma naganishii (strain ATCC MYA-139 / BCRC 22969 / CBS 8797 / KCTC 17520 / NBRC 10181 / NCYC 3082 / Yp74L-3)</name>
    <name type="common">Yeast</name>
    <name type="synonym">Kazachstania naganishii</name>
    <dbReference type="NCBI Taxonomy" id="1071383"/>
    <lineage>
        <taxon>Eukaryota</taxon>
        <taxon>Fungi</taxon>
        <taxon>Dikarya</taxon>
        <taxon>Ascomycota</taxon>
        <taxon>Saccharomycotina</taxon>
        <taxon>Saccharomycetes</taxon>
        <taxon>Saccharomycetales</taxon>
        <taxon>Saccharomycetaceae</taxon>
        <taxon>Huiozyma</taxon>
    </lineage>
</organism>
<sequence>MQQGLQLRLQLLVGPCWWSLASTSAMTVDSVSVSEKQGPEGSPSWKYLQEWSLVQRVQEAVPSPLVQFGERVGQWWSQRSPPVVQRALQRADALFALLVLEMGVSAVRSDYEAHGGKWGSWVLLFLVDYYFTVVNVLLQRVLSLVPALSGISSKLQKNGVAASSDKPLQHLQDLAQSTATVAGGLRRTVEESYIGPTVDTARDTYRDVHAQYEDNLSKADSSVPKALYTTGVNLGAKTLGRIEQLGKKLPQRAAK</sequence>
<evidence type="ECO:0000256" key="1">
    <source>
        <dbReference type="SAM" id="SignalP"/>
    </source>
</evidence>
<dbReference type="OrthoDB" id="4065633at2759"/>
<evidence type="ECO:0000313" key="2">
    <source>
        <dbReference type="EMBL" id="CCK69247.1"/>
    </source>
</evidence>